<evidence type="ECO:0000256" key="17">
    <source>
        <dbReference type="SAM" id="Phobius"/>
    </source>
</evidence>
<proteinExistence type="inferred from homology"/>
<dbReference type="GeneTree" id="ENSGT00940000160315"/>
<evidence type="ECO:0000313" key="20">
    <source>
        <dbReference type="Ensembl" id="ENSECRP00000032753.1"/>
    </source>
</evidence>
<feature type="disulfide bond" evidence="16">
    <location>
        <begin position="49"/>
        <end position="59"/>
    </location>
</feature>
<evidence type="ECO:0000256" key="11">
    <source>
        <dbReference type="ARBA" id="ARBA00023157"/>
    </source>
</evidence>
<dbReference type="Ensembl" id="ENSECRT00000033476.1">
    <property type="protein sequence ID" value="ENSECRP00000032753.1"/>
    <property type="gene ID" value="ENSECRG00000022187.1"/>
</dbReference>
<evidence type="ECO:0000256" key="14">
    <source>
        <dbReference type="ARBA" id="ARBA00045148"/>
    </source>
</evidence>
<dbReference type="SUPFAM" id="SSF49265">
    <property type="entry name" value="Fibronectin type III"/>
    <property type="match status" value="2"/>
</dbReference>
<dbReference type="InterPro" id="IPR003961">
    <property type="entry name" value="FN3_dom"/>
</dbReference>
<name>A0A8C4XHN3_ERPCA</name>
<reference evidence="20" key="2">
    <citation type="submission" date="2025-08" db="UniProtKB">
        <authorList>
            <consortium name="Ensembl"/>
        </authorList>
    </citation>
    <scope>IDENTIFICATION</scope>
</reference>
<evidence type="ECO:0000256" key="6">
    <source>
        <dbReference type="ARBA" id="ARBA00022692"/>
    </source>
</evidence>
<evidence type="ECO:0000256" key="4">
    <source>
        <dbReference type="ARBA" id="ARBA00022475"/>
    </source>
</evidence>
<keyword evidence="9 17" id="KW-1133">Transmembrane helix</keyword>
<evidence type="ECO:0000256" key="12">
    <source>
        <dbReference type="ARBA" id="ARBA00023170"/>
    </source>
</evidence>
<evidence type="ECO:0000256" key="15">
    <source>
        <dbReference type="ARBA" id="ARBA00046789"/>
    </source>
</evidence>
<dbReference type="PROSITE" id="PS50853">
    <property type="entry name" value="FN3"/>
    <property type="match status" value="1"/>
</dbReference>
<keyword evidence="21" id="KW-1185">Reference proteome</keyword>
<evidence type="ECO:0000256" key="18">
    <source>
        <dbReference type="SAM" id="SignalP"/>
    </source>
</evidence>
<dbReference type="GO" id="GO:0009897">
    <property type="term" value="C:external side of plasma membrane"/>
    <property type="evidence" value="ECO:0007669"/>
    <property type="project" value="TreeGrafter"/>
</dbReference>
<reference evidence="20" key="1">
    <citation type="submission" date="2021-06" db="EMBL/GenBank/DDBJ databases">
        <authorList>
            <consortium name="Wellcome Sanger Institute Data Sharing"/>
        </authorList>
    </citation>
    <scope>NUCLEOTIDE SEQUENCE [LARGE SCALE GENOMIC DNA]</scope>
</reference>
<keyword evidence="11 16" id="KW-1015">Disulfide bond</keyword>
<dbReference type="PROSITE" id="PS01352">
    <property type="entry name" value="HEMATOPO_REC_L_F1"/>
    <property type="match status" value="1"/>
</dbReference>
<evidence type="ECO:0000313" key="21">
    <source>
        <dbReference type="Proteomes" id="UP000694620"/>
    </source>
</evidence>
<protein>
    <recommendedName>
        <fullName evidence="3">Erythropoietin receptor</fullName>
    </recommendedName>
</protein>
<dbReference type="Gene3D" id="2.60.40.10">
    <property type="entry name" value="Immunoglobulins"/>
    <property type="match status" value="2"/>
</dbReference>
<keyword evidence="4" id="KW-1003">Cell membrane</keyword>
<dbReference type="PANTHER" id="PTHR23037:SF28">
    <property type="entry name" value="ERYTHROPOIETIN RECEPTOR"/>
    <property type="match status" value="1"/>
</dbReference>
<dbReference type="CDD" id="cd00063">
    <property type="entry name" value="FN3"/>
    <property type="match status" value="1"/>
</dbReference>
<organism evidence="20 21">
    <name type="scientific">Erpetoichthys calabaricus</name>
    <name type="common">Rope fish</name>
    <name type="synonym">Calamoichthys calabaricus</name>
    <dbReference type="NCBI Taxonomy" id="27687"/>
    <lineage>
        <taxon>Eukaryota</taxon>
        <taxon>Metazoa</taxon>
        <taxon>Chordata</taxon>
        <taxon>Craniata</taxon>
        <taxon>Vertebrata</taxon>
        <taxon>Euteleostomi</taxon>
        <taxon>Actinopterygii</taxon>
        <taxon>Polypteriformes</taxon>
        <taxon>Polypteridae</taxon>
        <taxon>Erpetoichthys</taxon>
    </lineage>
</organism>
<evidence type="ECO:0000256" key="16">
    <source>
        <dbReference type="PIRSR" id="PIRSR001959-2"/>
    </source>
</evidence>
<evidence type="ECO:0000256" key="13">
    <source>
        <dbReference type="ARBA" id="ARBA00023180"/>
    </source>
</evidence>
<dbReference type="InterPro" id="IPR003528">
    <property type="entry name" value="Long_hematopoietin_rcpt_CS"/>
</dbReference>
<comment type="subcellular location">
    <subcellularLocation>
        <location evidence="1">Cell membrane</location>
        <topology evidence="1">Single-pass type I membrane protein</topology>
    </subcellularLocation>
</comment>
<comment type="subunit">
    <text evidence="15">Forms homodimers on EPO stimulation. The tyrosine-phosphorylated form interacts with several SH2 domain-containing proteins including LYN, the adapter protein SH2B2, PTPN6, PTPN11, JAK2, PI3 kinases, STAT5A/B, SOCS3, CRKL. Interacts with INPP5D/SHIP1. SH2B2 binding inhibits the JAK-STAT signaling. Interacts with RHEX; this interaction occurs in a erythropoietin (EPO)-dependent manner. Interacts with ATXN2L.</text>
</comment>
<dbReference type="InterPro" id="IPR036116">
    <property type="entry name" value="FN3_sf"/>
</dbReference>
<feature type="disulfide bond" evidence="16">
    <location>
        <begin position="86"/>
        <end position="102"/>
    </location>
</feature>
<evidence type="ECO:0000256" key="7">
    <source>
        <dbReference type="ARBA" id="ARBA00022729"/>
    </source>
</evidence>
<keyword evidence="12" id="KW-0675">Receptor</keyword>
<comment type="similarity">
    <text evidence="2">Belongs to the type I cytokine receptor family. Type 1 subfamily.</text>
</comment>
<dbReference type="Pfam" id="PF09067">
    <property type="entry name" value="EpoR_lig-bind"/>
    <property type="match status" value="1"/>
</dbReference>
<evidence type="ECO:0000256" key="10">
    <source>
        <dbReference type="ARBA" id="ARBA00023136"/>
    </source>
</evidence>
<keyword evidence="13" id="KW-0325">Glycoprotein</keyword>
<dbReference type="Pfam" id="PF00041">
    <property type="entry name" value="fn3"/>
    <property type="match status" value="1"/>
</dbReference>
<accession>A0A8C4XHN3</accession>
<evidence type="ECO:0000256" key="2">
    <source>
        <dbReference type="ARBA" id="ARBA00007885"/>
    </source>
</evidence>
<feature type="domain" description="Fibronectin type-III" evidence="19">
    <location>
        <begin position="139"/>
        <end position="238"/>
    </location>
</feature>
<feature type="signal peptide" evidence="18">
    <location>
        <begin position="1"/>
        <end position="23"/>
    </location>
</feature>
<dbReference type="GO" id="GO:0004896">
    <property type="term" value="F:cytokine receptor activity"/>
    <property type="evidence" value="ECO:0007669"/>
    <property type="project" value="InterPro"/>
</dbReference>
<dbReference type="InterPro" id="IPR013783">
    <property type="entry name" value="Ig-like_fold"/>
</dbReference>
<comment type="function">
    <text evidence="14">Receptor for erythropoietin, which mediates erythropoietin-induced erythroblast proliferation and differentiation. Upon EPO stimulation, EPOR dimerizes triggering the JAK2/STAT5 signaling cascade. In some cell types, can also activate STAT1 and STAT3. May also activate the LYN tyrosine kinase.</text>
</comment>
<keyword evidence="6 17" id="KW-0812">Transmembrane</keyword>
<evidence type="ECO:0000256" key="5">
    <source>
        <dbReference type="ARBA" id="ARBA00022499"/>
    </source>
</evidence>
<reference evidence="20" key="3">
    <citation type="submission" date="2025-09" db="UniProtKB">
        <authorList>
            <consortium name="Ensembl"/>
        </authorList>
    </citation>
    <scope>IDENTIFICATION</scope>
</reference>
<dbReference type="AlphaFoldDB" id="A0A8C4XHN3"/>
<feature type="chain" id="PRO_5033998756" description="Erythropoietin receptor" evidence="18">
    <location>
        <begin position="24"/>
        <end position="544"/>
    </location>
</feature>
<keyword evidence="10 17" id="KW-0472">Membrane</keyword>
<gene>
    <name evidence="20" type="primary">epor</name>
</gene>
<evidence type="ECO:0000256" key="3">
    <source>
        <dbReference type="ARBA" id="ARBA00018355"/>
    </source>
</evidence>
<sequence length="544" mass="62275">MINGVLWFLVAWSSVCFPWDTQALEMNYNDAVESKAAVLLAVEPEDPKCFTEDLKHLICFWDESSPFSTDSFSFYYKYENEDACTCNLTLHRLADNKTRYLCFIYNVFSFTLMDIVVNRGNAEQRRRQIYVDQVVLLDPPTNVTVIQTGKAGQLYVKWLQKADFIHSDVYLKYEVSYAPLGSDQRKTVIVNENKYYVLNNLKPWTRYVIHIRSKLDSQSFNGSWSAWSREVSLETPSDVDPLILSLSLILLLILLVLFITTFLSHRRFLLKKMWPLIPTPENKFAGLFTVYKGNFQEWLGHSNAYLWWSPTFLYFEDVAVSLEVLSEIKPILLPTSKPVPAKPSKNEQYFLSTKEEEKEQGSHILSFTEGQVAMNELKDHQEDARTAPWPFIQSNGMFLLESGDQAPLESKDVYVTLNQSIPLGHSFVNSASQLDNPGSQDVLEEERPLQTLFSTASCEGSDKDSAMQNRHSHSVDRVSSGSSFDYAVYDPSGDRLYPRTWPTKNPDYNYMTMADSGISVDYSPMDFCSTGVIREPSHCVYSNI</sequence>
<dbReference type="InterPro" id="IPR009167">
    <property type="entry name" value="Erythropoietin_rcpt"/>
</dbReference>
<dbReference type="PIRSF" id="PIRSF001959">
    <property type="entry name" value="EPO_receptor"/>
    <property type="match status" value="1"/>
</dbReference>
<keyword evidence="8" id="KW-0832">Ubl conjugation</keyword>
<keyword evidence="7 18" id="KW-0732">Signal</keyword>
<evidence type="ECO:0000259" key="19">
    <source>
        <dbReference type="PROSITE" id="PS50853"/>
    </source>
</evidence>
<evidence type="ECO:0000256" key="9">
    <source>
        <dbReference type="ARBA" id="ARBA00022989"/>
    </source>
</evidence>
<dbReference type="InterPro" id="IPR015152">
    <property type="entry name" value="Growth/epo_recpt_lig-bind"/>
</dbReference>
<dbReference type="Proteomes" id="UP000694620">
    <property type="component" value="Chromosome 17"/>
</dbReference>
<feature type="transmembrane region" description="Helical" evidence="17">
    <location>
        <begin position="242"/>
        <end position="263"/>
    </location>
</feature>
<evidence type="ECO:0000256" key="1">
    <source>
        <dbReference type="ARBA" id="ARBA00004251"/>
    </source>
</evidence>
<keyword evidence="5" id="KW-1017">Isopeptide bond</keyword>
<dbReference type="PANTHER" id="PTHR23037">
    <property type="entry name" value="CYTOKINE RECEPTOR"/>
    <property type="match status" value="1"/>
</dbReference>
<evidence type="ECO:0000256" key="8">
    <source>
        <dbReference type="ARBA" id="ARBA00022843"/>
    </source>
</evidence>